<accession>A0A4C1WS03</accession>
<organism evidence="2 3">
    <name type="scientific">Eumeta variegata</name>
    <name type="common">Bagworm moth</name>
    <name type="synonym">Eumeta japonica</name>
    <dbReference type="NCBI Taxonomy" id="151549"/>
    <lineage>
        <taxon>Eukaryota</taxon>
        <taxon>Metazoa</taxon>
        <taxon>Ecdysozoa</taxon>
        <taxon>Arthropoda</taxon>
        <taxon>Hexapoda</taxon>
        <taxon>Insecta</taxon>
        <taxon>Pterygota</taxon>
        <taxon>Neoptera</taxon>
        <taxon>Endopterygota</taxon>
        <taxon>Lepidoptera</taxon>
        <taxon>Glossata</taxon>
        <taxon>Ditrysia</taxon>
        <taxon>Tineoidea</taxon>
        <taxon>Psychidae</taxon>
        <taxon>Oiketicinae</taxon>
        <taxon>Eumeta</taxon>
    </lineage>
</organism>
<dbReference type="AlphaFoldDB" id="A0A4C1WS03"/>
<dbReference type="PANTHER" id="PTHR37162:SF1">
    <property type="entry name" value="BED-TYPE DOMAIN-CONTAINING PROTEIN"/>
    <property type="match status" value="1"/>
</dbReference>
<keyword evidence="3" id="KW-1185">Reference proteome</keyword>
<evidence type="ECO:0000313" key="2">
    <source>
        <dbReference type="EMBL" id="GBP52894.1"/>
    </source>
</evidence>
<comment type="caution">
    <text evidence="2">The sequence shown here is derived from an EMBL/GenBank/DDBJ whole genome shotgun (WGS) entry which is preliminary data.</text>
</comment>
<dbReference type="STRING" id="151549.A0A4C1WS03"/>
<feature type="compositionally biased region" description="Basic residues" evidence="1">
    <location>
        <begin position="15"/>
        <end position="25"/>
    </location>
</feature>
<protein>
    <recommendedName>
        <fullName evidence="4">DUF4371 domain-containing protein</fullName>
    </recommendedName>
</protein>
<reference evidence="2 3" key="1">
    <citation type="journal article" date="2019" name="Commun. Biol.">
        <title>The bagworm genome reveals a unique fibroin gene that provides high tensile strength.</title>
        <authorList>
            <person name="Kono N."/>
            <person name="Nakamura H."/>
            <person name="Ohtoshi R."/>
            <person name="Tomita M."/>
            <person name="Numata K."/>
            <person name="Arakawa K."/>
        </authorList>
    </citation>
    <scope>NUCLEOTIDE SEQUENCE [LARGE SCALE GENOMIC DNA]</scope>
</reference>
<dbReference type="OrthoDB" id="10023262at2759"/>
<name>A0A4C1WS03_EUMVA</name>
<proteinExistence type="predicted"/>
<feature type="region of interest" description="Disordered" evidence="1">
    <location>
        <begin position="1"/>
        <end position="25"/>
    </location>
</feature>
<gene>
    <name evidence="2" type="ORF">EVAR_47549_1</name>
</gene>
<dbReference type="EMBL" id="BGZK01000612">
    <property type="protein sequence ID" value="GBP52894.1"/>
    <property type="molecule type" value="Genomic_DNA"/>
</dbReference>
<evidence type="ECO:0000256" key="1">
    <source>
        <dbReference type="SAM" id="MobiDB-lite"/>
    </source>
</evidence>
<evidence type="ECO:0000313" key="3">
    <source>
        <dbReference type="Proteomes" id="UP000299102"/>
    </source>
</evidence>
<evidence type="ECO:0008006" key="4">
    <source>
        <dbReference type="Google" id="ProtNLM"/>
    </source>
</evidence>
<sequence length="221" mass="25109">MSDSSYSSDESGRGPSKKSRATKKKILYKQKFKTEWLKNKDFSSWLREYPKDPYKAMCSFCDTTIQVDTSVLQRHSASKKNQTQAKSMSKQQPISKLFQTSKILAEEEKVKYAGFTLVAFMAEHKIPYASMDHLSDLLIDAFPDSNIAQNVKMKHTKLQVVINNVLGDSEKADLCADLESQKFSVLIDESTEISFIKTVCVVVRYYDPKRGRVVSQILGSH</sequence>
<dbReference type="PANTHER" id="PTHR37162">
    <property type="entry name" value="HAT FAMILY DIMERISATION DOMAINCONTAINING PROTEIN-RELATED"/>
    <property type="match status" value="1"/>
</dbReference>
<dbReference type="Proteomes" id="UP000299102">
    <property type="component" value="Unassembled WGS sequence"/>
</dbReference>